<sequence length="147" mass="15736">MANDLPEGAPVMLRMSVERENGYLSWLGVQMGDIEFGEANLTIPFDERFTDNEAEPPTVHDGIVTTLVEQTTELAIRTTMPDPVNDRVDLLSTTVNFLDEAAHDLEATASVVDSGDGSAVAEASVESRDPQGTPVTVAAGQGVFRTD</sequence>
<gene>
    <name evidence="2" type="ORF">SAMN05216388_101181</name>
</gene>
<reference evidence="3" key="1">
    <citation type="submission" date="2016-10" db="EMBL/GenBank/DDBJ databases">
        <authorList>
            <person name="Varghese N."/>
            <person name="Submissions S."/>
        </authorList>
    </citation>
    <scope>NUCLEOTIDE SEQUENCE [LARGE SCALE GENOMIC DNA]</scope>
    <source>
        <strain evidence="3">IBRC-M 10043</strain>
    </source>
</reference>
<accession>A0A1H8NY14</accession>
<dbReference type="NCBIfam" id="TIGR00369">
    <property type="entry name" value="unchar_dom_1"/>
    <property type="match status" value="1"/>
</dbReference>
<dbReference type="EMBL" id="FOCX01000011">
    <property type="protein sequence ID" value="SEO34233.1"/>
    <property type="molecule type" value="Genomic_DNA"/>
</dbReference>
<protein>
    <submittedName>
        <fullName evidence="2">Uncharacterized domain 1-containing protein</fullName>
    </submittedName>
</protein>
<proteinExistence type="predicted"/>
<feature type="region of interest" description="Disordered" evidence="1">
    <location>
        <begin position="124"/>
        <end position="147"/>
    </location>
</feature>
<dbReference type="Gene3D" id="3.10.129.10">
    <property type="entry name" value="Hotdog Thioesterase"/>
    <property type="match status" value="1"/>
</dbReference>
<evidence type="ECO:0000256" key="1">
    <source>
        <dbReference type="SAM" id="MobiDB-lite"/>
    </source>
</evidence>
<organism evidence="2 3">
    <name type="scientific">Halorientalis persicus</name>
    <dbReference type="NCBI Taxonomy" id="1367881"/>
    <lineage>
        <taxon>Archaea</taxon>
        <taxon>Methanobacteriati</taxon>
        <taxon>Methanobacteriota</taxon>
        <taxon>Stenosarchaea group</taxon>
        <taxon>Halobacteria</taxon>
        <taxon>Halobacteriales</taxon>
        <taxon>Haloarculaceae</taxon>
        <taxon>Halorientalis</taxon>
    </lineage>
</organism>
<dbReference type="Proteomes" id="UP000198775">
    <property type="component" value="Unassembled WGS sequence"/>
</dbReference>
<dbReference type="SUPFAM" id="SSF54637">
    <property type="entry name" value="Thioesterase/thiol ester dehydrase-isomerase"/>
    <property type="match status" value="1"/>
</dbReference>
<dbReference type="RefSeq" id="WP_092660712.1">
    <property type="nucleotide sequence ID" value="NZ_FOCX01000011.1"/>
</dbReference>
<evidence type="ECO:0000313" key="3">
    <source>
        <dbReference type="Proteomes" id="UP000198775"/>
    </source>
</evidence>
<evidence type="ECO:0000313" key="2">
    <source>
        <dbReference type="EMBL" id="SEO34233.1"/>
    </source>
</evidence>
<dbReference type="OrthoDB" id="202321at2157"/>
<name>A0A1H8NY14_9EURY</name>
<dbReference type="InterPro" id="IPR003736">
    <property type="entry name" value="PAAI_dom"/>
</dbReference>
<dbReference type="AlphaFoldDB" id="A0A1H8NY14"/>
<dbReference type="InterPro" id="IPR029069">
    <property type="entry name" value="HotDog_dom_sf"/>
</dbReference>
<dbReference type="CDD" id="cd03443">
    <property type="entry name" value="PaaI_thioesterase"/>
    <property type="match status" value="1"/>
</dbReference>
<keyword evidence="3" id="KW-1185">Reference proteome</keyword>